<organism evidence="2 3">
    <name type="scientific">Geothrix rubra</name>
    <dbReference type="NCBI Taxonomy" id="2927977"/>
    <lineage>
        <taxon>Bacteria</taxon>
        <taxon>Pseudomonadati</taxon>
        <taxon>Acidobacteriota</taxon>
        <taxon>Holophagae</taxon>
        <taxon>Holophagales</taxon>
        <taxon>Holophagaceae</taxon>
        <taxon>Geothrix</taxon>
    </lineage>
</organism>
<proteinExistence type="predicted"/>
<dbReference type="EMBL" id="BSDD01000003">
    <property type="protein sequence ID" value="GLH70099.1"/>
    <property type="molecule type" value="Genomic_DNA"/>
</dbReference>
<name>A0ABQ5Q6G0_9BACT</name>
<comment type="caution">
    <text evidence="2">The sequence shown here is derived from an EMBL/GenBank/DDBJ whole genome shotgun (WGS) entry which is preliminary data.</text>
</comment>
<evidence type="ECO:0000313" key="2">
    <source>
        <dbReference type="EMBL" id="GLH70099.1"/>
    </source>
</evidence>
<feature type="chain" id="PRO_5047204536" evidence="1">
    <location>
        <begin position="19"/>
        <end position="292"/>
    </location>
</feature>
<keyword evidence="1" id="KW-0732">Signal</keyword>
<gene>
    <name evidence="2" type="ORF">GETHPA_16320</name>
</gene>
<sequence>MNPSMLLLPAIVLPSALAAQAPAPTLGEQVRATRPVVEKLMADLKFQEALQQAQTLLPATRPAFDKSNNQTMLTCAIRAIDLGQAYRLAVEAADAAGQWEKALDYAKEAKAIAGESYAAVQDPFGKMVTYYDAAGARAQQVLKENADRIKELKAKKDLDPGEKQELDLALGVEKEVGDDAKWSKFFQTYINAAKEETTAYDPLIAVMEKKIQGEADQIAEYKAGKGDKLKWVEAVVSSPAYLEAQGDKAGKMRFLSRLAVIDPDSKKVQHQIDLLTGKAVEPAPKRVVHRKK</sequence>
<protein>
    <submittedName>
        <fullName evidence="2">Uncharacterized protein</fullName>
    </submittedName>
</protein>
<dbReference type="Proteomes" id="UP001165089">
    <property type="component" value="Unassembled WGS sequence"/>
</dbReference>
<accession>A0ABQ5Q6G0</accession>
<keyword evidence="3" id="KW-1185">Reference proteome</keyword>
<evidence type="ECO:0000256" key="1">
    <source>
        <dbReference type="SAM" id="SignalP"/>
    </source>
</evidence>
<reference evidence="2 3" key="1">
    <citation type="journal article" date="2023" name="Antonie Van Leeuwenhoek">
        <title>Mesoterricola silvestris gen. nov., sp. nov., Mesoterricola sediminis sp. nov., Geothrix oryzae sp. nov., Geothrix edaphica sp. nov., Geothrix rubra sp. nov., and Geothrix limicola sp. nov., six novel members of Acidobacteriota isolated from soils.</title>
        <authorList>
            <person name="Itoh H."/>
            <person name="Sugisawa Y."/>
            <person name="Mise K."/>
            <person name="Xu Z."/>
            <person name="Kuniyasu M."/>
            <person name="Ushijima N."/>
            <person name="Kawano K."/>
            <person name="Kobayashi E."/>
            <person name="Shiratori Y."/>
            <person name="Masuda Y."/>
            <person name="Senoo K."/>
        </authorList>
    </citation>
    <scope>NUCLEOTIDE SEQUENCE [LARGE SCALE GENOMIC DNA]</scope>
    <source>
        <strain evidence="2 3">Red803</strain>
    </source>
</reference>
<feature type="signal peptide" evidence="1">
    <location>
        <begin position="1"/>
        <end position="18"/>
    </location>
</feature>
<evidence type="ECO:0000313" key="3">
    <source>
        <dbReference type="Proteomes" id="UP001165089"/>
    </source>
</evidence>